<accession>A0ABT2PEY6</accession>
<dbReference type="Proteomes" id="UP001300496">
    <property type="component" value="Unassembled WGS sequence"/>
</dbReference>
<evidence type="ECO:0000259" key="1">
    <source>
        <dbReference type="Pfam" id="PF01636"/>
    </source>
</evidence>
<dbReference type="SUPFAM" id="SSF56112">
    <property type="entry name" value="Protein kinase-like (PK-like)"/>
    <property type="match status" value="1"/>
</dbReference>
<evidence type="ECO:0000313" key="2">
    <source>
        <dbReference type="EMBL" id="MCT9003195.1"/>
    </source>
</evidence>
<gene>
    <name evidence="2" type="ORF">N4R40_12580</name>
</gene>
<protein>
    <submittedName>
        <fullName evidence="2">Aminoglycoside phosphotransferase family protein</fullName>
    </submittedName>
</protein>
<dbReference type="RefSeq" id="WP_261607728.1">
    <property type="nucleotide sequence ID" value="NZ_JAODOR010000017.1"/>
</dbReference>
<dbReference type="Gene3D" id="3.90.1200.10">
    <property type="match status" value="1"/>
</dbReference>
<evidence type="ECO:0000313" key="3">
    <source>
        <dbReference type="Proteomes" id="UP001300496"/>
    </source>
</evidence>
<dbReference type="EMBL" id="JAODOR010000017">
    <property type="protein sequence ID" value="MCT9003195.1"/>
    <property type="molecule type" value="Genomic_DNA"/>
</dbReference>
<dbReference type="Pfam" id="PF01636">
    <property type="entry name" value="APH"/>
    <property type="match status" value="1"/>
</dbReference>
<dbReference type="InterPro" id="IPR002575">
    <property type="entry name" value="Aminoglycoside_PTrfase"/>
</dbReference>
<organism evidence="2 3">
    <name type="scientific">Microbacterium memoriense</name>
    <dbReference type="NCBI Taxonomy" id="2978350"/>
    <lineage>
        <taxon>Bacteria</taxon>
        <taxon>Bacillati</taxon>
        <taxon>Actinomycetota</taxon>
        <taxon>Actinomycetes</taxon>
        <taxon>Micrococcales</taxon>
        <taxon>Microbacteriaceae</taxon>
        <taxon>Microbacterium</taxon>
    </lineage>
</organism>
<keyword evidence="3" id="KW-1185">Reference proteome</keyword>
<sequence length="244" mass="27089">MNDQVLSGGNSNTVVRVGETVRRVSGPWTPAVHTLLRALRTAGVREVPEPFGFDEQGREVLSYLPGEVGNYPLPDWLWTSEILEGAGRLMRRVHDASAPLVGEDLVWNLPSREPAEVICHNDVAPYNMTFISGRVAGLFDFDTASPGPRVWDLAYLGYRLAPLAEDAGVDISDDERLCRLDRLIRAYGMPLSRTELLLTVTARLLDLAAYTDGRLRETNNPDFAEHAAMYRRDAVRADTLALRA</sequence>
<feature type="domain" description="Aminoglycoside phosphotransferase" evidence="1">
    <location>
        <begin position="108"/>
        <end position="166"/>
    </location>
</feature>
<dbReference type="InterPro" id="IPR011009">
    <property type="entry name" value="Kinase-like_dom_sf"/>
</dbReference>
<name>A0ABT2PEY6_9MICO</name>
<comment type="caution">
    <text evidence="2">The sequence shown here is derived from an EMBL/GenBank/DDBJ whole genome shotgun (WGS) entry which is preliminary data.</text>
</comment>
<reference evidence="2 3" key="1">
    <citation type="journal article" date="2024" name="Int. J. Syst. Evol. Microbiol.">
        <title>Microbacterium memoriense sp. nov., a member of the Actinomycetota from marine beach sediment of the north coast of Portugal.</title>
        <authorList>
            <person name="Santos J.D.N.D."/>
            <person name="Klimek D."/>
            <person name="Calusinska M."/>
            <person name="Lobo-da-Cunha A."/>
            <person name="Catita J."/>
            <person name="Goncalves H."/>
            <person name="Gonzalez I."/>
            <person name="Lage O.M."/>
        </authorList>
    </citation>
    <scope>NUCLEOTIDE SEQUENCE [LARGE SCALE GENOMIC DNA]</scope>
    <source>
        <strain evidence="2 3">PMIC_1C1B</strain>
    </source>
</reference>
<proteinExistence type="predicted"/>